<dbReference type="NCBIfam" id="NF001126">
    <property type="entry name" value="PRK00139.1-4"/>
    <property type="match status" value="1"/>
</dbReference>
<evidence type="ECO:0000256" key="2">
    <source>
        <dbReference type="ARBA" id="ARBA00022618"/>
    </source>
</evidence>
<keyword evidence="7" id="KW-0547">Nucleotide-binding</keyword>
<keyword evidence="7" id="KW-0963">Cytoplasm</keyword>
<evidence type="ECO:0000256" key="4">
    <source>
        <dbReference type="ARBA" id="ARBA00022984"/>
    </source>
</evidence>
<dbReference type="NCBIfam" id="NF001124">
    <property type="entry name" value="PRK00139.1-2"/>
    <property type="match status" value="1"/>
</dbReference>
<dbReference type="AlphaFoldDB" id="A0A6J4I8B8"/>
<dbReference type="UniPathway" id="UPA00219"/>
<dbReference type="PANTHER" id="PTHR23135:SF4">
    <property type="entry name" value="UDP-N-ACETYLMURAMOYL-L-ALANYL-D-GLUTAMATE--2,6-DIAMINOPIMELATE LIGASE MURE HOMOLOG, CHLOROPLASTIC"/>
    <property type="match status" value="1"/>
</dbReference>
<dbReference type="InterPro" id="IPR004101">
    <property type="entry name" value="Mur_ligase_C"/>
</dbReference>
<keyword evidence="3 7" id="KW-0133">Cell shape</keyword>
<dbReference type="Pfam" id="PF01225">
    <property type="entry name" value="Mur_ligase"/>
    <property type="match status" value="1"/>
</dbReference>
<reference evidence="12" key="1">
    <citation type="submission" date="2020-02" db="EMBL/GenBank/DDBJ databases">
        <authorList>
            <person name="Meier V. D."/>
        </authorList>
    </citation>
    <scope>NUCLEOTIDE SEQUENCE</scope>
    <source>
        <strain evidence="12">AVDCRST_MAG56</strain>
    </source>
</reference>
<comment type="subcellular location">
    <subcellularLocation>
        <location evidence="7 8">Cytoplasm</location>
    </subcellularLocation>
</comment>
<keyword evidence="7" id="KW-0460">Magnesium</keyword>
<feature type="binding site" evidence="7">
    <location>
        <position position="441"/>
    </location>
    <ligand>
        <name>meso-2,6-diaminopimelate</name>
        <dbReference type="ChEBI" id="CHEBI:57791"/>
    </ligand>
</feature>
<comment type="cofactor">
    <cofactor evidence="7">
        <name>Mg(2+)</name>
        <dbReference type="ChEBI" id="CHEBI:18420"/>
    </cofactor>
</comment>
<dbReference type="InterPro" id="IPR013221">
    <property type="entry name" value="Mur_ligase_cen"/>
</dbReference>
<dbReference type="Gene3D" id="3.90.190.20">
    <property type="entry name" value="Mur ligase, C-terminal domain"/>
    <property type="match status" value="1"/>
</dbReference>
<proteinExistence type="inferred from homology"/>
<dbReference type="SUPFAM" id="SSF53244">
    <property type="entry name" value="MurD-like peptide ligases, peptide-binding domain"/>
    <property type="match status" value="1"/>
</dbReference>
<evidence type="ECO:0000259" key="9">
    <source>
        <dbReference type="Pfam" id="PF01225"/>
    </source>
</evidence>
<feature type="binding site" evidence="7">
    <location>
        <position position="166"/>
    </location>
    <ligand>
        <name>UDP-N-acetyl-alpha-D-muramoyl-L-alanyl-D-glutamate</name>
        <dbReference type="ChEBI" id="CHEBI:83900"/>
    </ligand>
</feature>
<organism evidence="12">
    <name type="scientific">uncultured Cytophagales bacterium</name>
    <dbReference type="NCBI Taxonomy" id="158755"/>
    <lineage>
        <taxon>Bacteria</taxon>
        <taxon>Pseudomonadati</taxon>
        <taxon>Bacteroidota</taxon>
        <taxon>Sphingobacteriia</taxon>
        <taxon>Sphingobacteriales</taxon>
        <taxon>environmental samples</taxon>
    </lineage>
</organism>
<dbReference type="NCBIfam" id="TIGR01085">
    <property type="entry name" value="murE"/>
    <property type="match status" value="1"/>
</dbReference>
<evidence type="ECO:0000256" key="3">
    <source>
        <dbReference type="ARBA" id="ARBA00022960"/>
    </source>
</evidence>
<keyword evidence="4 7" id="KW-0573">Peptidoglycan synthesis</keyword>
<comment type="function">
    <text evidence="7">Catalyzes the addition of meso-diaminopimelic acid to the nucleotide precursor UDP-N-acetylmuramoyl-L-alanyl-D-glutamate (UMAG) in the biosynthesis of bacterial cell-wall peptidoglycan.</text>
</comment>
<dbReference type="InterPro" id="IPR005761">
    <property type="entry name" value="UDP-N-AcMur-Glu-dNH2Pim_ligase"/>
</dbReference>
<feature type="modified residue" description="N6-carboxylysine" evidence="7">
    <location>
        <position position="206"/>
    </location>
</feature>
<dbReference type="GO" id="GO:0000287">
    <property type="term" value="F:magnesium ion binding"/>
    <property type="evidence" value="ECO:0007669"/>
    <property type="project" value="UniProtKB-UniRule"/>
</dbReference>
<feature type="domain" description="Mur ligase C-terminal" evidence="10">
    <location>
        <begin position="313"/>
        <end position="443"/>
    </location>
</feature>
<evidence type="ECO:0000256" key="6">
    <source>
        <dbReference type="ARBA" id="ARBA00023316"/>
    </source>
</evidence>
<feature type="binding site" evidence="7">
    <location>
        <position position="445"/>
    </location>
    <ligand>
        <name>meso-2,6-diaminopimelate</name>
        <dbReference type="ChEBI" id="CHEBI:57791"/>
    </ligand>
</feature>
<dbReference type="GO" id="GO:0071555">
    <property type="term" value="P:cell wall organization"/>
    <property type="evidence" value="ECO:0007669"/>
    <property type="project" value="UniProtKB-KW"/>
</dbReference>
<protein>
    <recommendedName>
        <fullName evidence="7">UDP-N-acetylmuramoyl-L-alanyl-D-glutamate--2,6-diaminopimelate ligase</fullName>
        <ecNumber evidence="7">6.3.2.13</ecNumber>
    </recommendedName>
    <alternativeName>
        <fullName evidence="7">Meso-A2pm-adding enzyme</fullName>
    </alternativeName>
    <alternativeName>
        <fullName evidence="7">Meso-diaminopimelate-adding enzyme</fullName>
    </alternativeName>
    <alternativeName>
        <fullName evidence="7">UDP-MurNAc-L-Ala-D-Glu:meso-diaminopimelate ligase</fullName>
    </alternativeName>
    <alternativeName>
        <fullName evidence="7">UDP-MurNAc-tripeptide synthetase</fullName>
    </alternativeName>
    <alternativeName>
        <fullName evidence="7">UDP-N-acetylmuramyl-tripeptide synthetase</fullName>
    </alternativeName>
</protein>
<dbReference type="Gene3D" id="3.40.1190.10">
    <property type="entry name" value="Mur-like, catalytic domain"/>
    <property type="match status" value="1"/>
</dbReference>
<gene>
    <name evidence="7" type="primary">murE</name>
    <name evidence="12" type="ORF">AVDCRST_MAG56-1677</name>
</gene>
<dbReference type="Pfam" id="PF02875">
    <property type="entry name" value="Mur_ligase_C"/>
    <property type="match status" value="1"/>
</dbReference>
<dbReference type="GO" id="GO:0005737">
    <property type="term" value="C:cytoplasm"/>
    <property type="evidence" value="ECO:0007669"/>
    <property type="project" value="UniProtKB-SubCell"/>
</dbReference>
<dbReference type="EMBL" id="CADCTQ010000154">
    <property type="protein sequence ID" value="CAA9245034.1"/>
    <property type="molecule type" value="Genomic_DNA"/>
</dbReference>
<dbReference type="GO" id="GO:0005524">
    <property type="term" value="F:ATP binding"/>
    <property type="evidence" value="ECO:0007669"/>
    <property type="project" value="UniProtKB-UniRule"/>
</dbReference>
<keyword evidence="7 12" id="KW-0436">Ligase</keyword>
<dbReference type="PANTHER" id="PTHR23135">
    <property type="entry name" value="MUR LIGASE FAMILY MEMBER"/>
    <property type="match status" value="1"/>
</dbReference>
<keyword evidence="2 7" id="KW-0132">Cell division</keyword>
<dbReference type="GO" id="GO:0009252">
    <property type="term" value="P:peptidoglycan biosynthetic process"/>
    <property type="evidence" value="ECO:0007669"/>
    <property type="project" value="UniProtKB-UniRule"/>
</dbReference>
<evidence type="ECO:0000256" key="5">
    <source>
        <dbReference type="ARBA" id="ARBA00023306"/>
    </source>
</evidence>
<comment type="pathway">
    <text evidence="7 8">Cell wall biogenesis; peptidoglycan biosynthesis.</text>
</comment>
<feature type="binding site" evidence="7">
    <location>
        <position position="16"/>
    </location>
    <ligand>
        <name>UDP-N-acetyl-alpha-D-muramoyl-L-alanyl-D-glutamate</name>
        <dbReference type="ChEBI" id="CHEBI:83900"/>
    </ligand>
</feature>
<evidence type="ECO:0000313" key="12">
    <source>
        <dbReference type="EMBL" id="CAA9245034.1"/>
    </source>
</evidence>
<dbReference type="GO" id="GO:0008360">
    <property type="term" value="P:regulation of cell shape"/>
    <property type="evidence" value="ECO:0007669"/>
    <property type="project" value="UniProtKB-KW"/>
</dbReference>
<sequence length="471" mass="51216">MRGSLDVQIAAVCFDSREVRPGSLFIAVKGTQTDGHQYIAKTIQAGAAAVVCETLPAETPAGVTFVQVADSAQVLGKVASEFYGNPSARLKLVAVTGTNGKTTTVTLLFKLFRKLGYNVGLLSTVQNQINETVIPSTHTTPDAVKLNALLDQMVKAGCTHAFMEASSHAIVQERVAGLQFAGAVFSNITHDHLDFHGTFDNYIRAKKKLFDELPASSFALVNLDDKRGLVMLQNTEAKKHTFSLQNVATFKGKLVANTLHGLQMEINGQEVWFKLIGTFNAYNLLGVYAAAVLLGETPEEVLTQLSDLQPAPGRFDQVLSREGITGIVDYAHTPDALENVLETIHSLREGPARIITIVGCGGNRDAAKRPVMADIACKFSDLAILTSDNPRFEEPEAILADMEKGVKITDRKKARVIVDRREAIRQAVQVAQKGDIILLAGKGHETYQEIKGVKHPFDDKQELERLLNAQS</sequence>
<dbReference type="InterPro" id="IPR036565">
    <property type="entry name" value="Mur-like_cat_sf"/>
</dbReference>
<feature type="domain" description="Mur ligase central" evidence="11">
    <location>
        <begin position="95"/>
        <end position="291"/>
    </location>
</feature>
<dbReference type="Gene3D" id="3.40.1390.10">
    <property type="entry name" value="MurE/MurF, N-terminal domain"/>
    <property type="match status" value="1"/>
</dbReference>
<keyword evidence="6 7" id="KW-0961">Cell wall biogenesis/degradation</keyword>
<name>A0A6J4I8B8_9SPHI</name>
<comment type="similarity">
    <text evidence="1 7">Belongs to the MurCDEF family. MurE subfamily.</text>
</comment>
<evidence type="ECO:0000256" key="8">
    <source>
        <dbReference type="RuleBase" id="RU004135"/>
    </source>
</evidence>
<dbReference type="InterPro" id="IPR000713">
    <property type="entry name" value="Mur_ligase_N"/>
</dbReference>
<dbReference type="GO" id="GO:0008765">
    <property type="term" value="F:UDP-N-acetylmuramoylalanyl-D-glutamate-2,6-diaminopimelate ligase activity"/>
    <property type="evidence" value="ECO:0007669"/>
    <property type="project" value="UniProtKB-UniRule"/>
</dbReference>
<feature type="binding site" evidence="7">
    <location>
        <position position="364"/>
    </location>
    <ligand>
        <name>meso-2,6-diaminopimelate</name>
        <dbReference type="ChEBI" id="CHEBI:57791"/>
    </ligand>
</feature>
<feature type="binding site" evidence="7">
    <location>
        <begin position="139"/>
        <end position="140"/>
    </location>
    <ligand>
        <name>UDP-N-acetyl-alpha-D-muramoyl-L-alanyl-D-glutamate</name>
        <dbReference type="ChEBI" id="CHEBI:83900"/>
    </ligand>
</feature>
<feature type="binding site" evidence="7">
    <location>
        <position position="174"/>
    </location>
    <ligand>
        <name>UDP-N-acetyl-alpha-D-muramoyl-L-alanyl-D-glutamate</name>
        <dbReference type="ChEBI" id="CHEBI:83900"/>
    </ligand>
</feature>
<dbReference type="HAMAP" id="MF_00208">
    <property type="entry name" value="MurE"/>
    <property type="match status" value="1"/>
</dbReference>
<keyword evidence="7" id="KW-0067">ATP-binding</keyword>
<evidence type="ECO:0000256" key="7">
    <source>
        <dbReference type="HAMAP-Rule" id="MF_00208"/>
    </source>
</evidence>
<dbReference type="InterPro" id="IPR036615">
    <property type="entry name" value="Mur_ligase_C_dom_sf"/>
</dbReference>
<keyword evidence="5 7" id="KW-0131">Cell cycle</keyword>
<comment type="PTM">
    <text evidence="7">Carboxylation is probably crucial for Mg(2+) binding and, consequently, for the gamma-phosphate positioning of ATP.</text>
</comment>
<evidence type="ECO:0000259" key="11">
    <source>
        <dbReference type="Pfam" id="PF08245"/>
    </source>
</evidence>
<dbReference type="Pfam" id="PF08245">
    <property type="entry name" value="Mur_ligase_M"/>
    <property type="match status" value="1"/>
</dbReference>
<comment type="caution">
    <text evidence="7">Lacks conserved residue(s) required for the propagation of feature annotation.</text>
</comment>
<dbReference type="SUPFAM" id="SSF63418">
    <property type="entry name" value="MurE/MurF N-terminal domain"/>
    <property type="match status" value="1"/>
</dbReference>
<accession>A0A6J4I8B8</accession>
<dbReference type="SUPFAM" id="SSF53623">
    <property type="entry name" value="MurD-like peptide ligases, catalytic domain"/>
    <property type="match status" value="1"/>
</dbReference>
<feature type="short sequence motif" description="Meso-diaminopimelate recognition motif" evidence="7">
    <location>
        <begin position="388"/>
        <end position="391"/>
    </location>
</feature>
<comment type="catalytic activity">
    <reaction evidence="7">
        <text>UDP-N-acetyl-alpha-D-muramoyl-L-alanyl-D-glutamate + meso-2,6-diaminopimelate + ATP = UDP-N-acetyl-alpha-D-muramoyl-L-alanyl-gamma-D-glutamyl-meso-2,6-diaminopimelate + ADP + phosphate + H(+)</text>
        <dbReference type="Rhea" id="RHEA:23676"/>
        <dbReference type="ChEBI" id="CHEBI:15378"/>
        <dbReference type="ChEBI" id="CHEBI:30616"/>
        <dbReference type="ChEBI" id="CHEBI:43474"/>
        <dbReference type="ChEBI" id="CHEBI:57791"/>
        <dbReference type="ChEBI" id="CHEBI:83900"/>
        <dbReference type="ChEBI" id="CHEBI:83905"/>
        <dbReference type="ChEBI" id="CHEBI:456216"/>
        <dbReference type="EC" id="6.3.2.13"/>
    </reaction>
</comment>
<feature type="domain" description="Mur ligase N-terminal catalytic" evidence="9">
    <location>
        <begin position="9"/>
        <end position="83"/>
    </location>
</feature>
<feature type="binding site" evidence="7">
    <location>
        <position position="172"/>
    </location>
    <ligand>
        <name>UDP-N-acetyl-alpha-D-muramoyl-L-alanyl-D-glutamate</name>
        <dbReference type="ChEBI" id="CHEBI:83900"/>
    </ligand>
</feature>
<evidence type="ECO:0000256" key="1">
    <source>
        <dbReference type="ARBA" id="ARBA00005898"/>
    </source>
</evidence>
<feature type="binding site" evidence="7">
    <location>
        <begin position="388"/>
        <end position="391"/>
    </location>
    <ligand>
        <name>meso-2,6-diaminopimelate</name>
        <dbReference type="ChEBI" id="CHEBI:57791"/>
    </ligand>
</feature>
<dbReference type="EC" id="6.3.2.13" evidence="7"/>
<dbReference type="GO" id="GO:0051301">
    <property type="term" value="P:cell division"/>
    <property type="evidence" value="ECO:0007669"/>
    <property type="project" value="UniProtKB-KW"/>
</dbReference>
<feature type="binding site" evidence="7">
    <location>
        <begin position="97"/>
        <end position="103"/>
    </location>
    <ligand>
        <name>ATP</name>
        <dbReference type="ChEBI" id="CHEBI:30616"/>
    </ligand>
</feature>
<evidence type="ECO:0000259" key="10">
    <source>
        <dbReference type="Pfam" id="PF02875"/>
    </source>
</evidence>
<dbReference type="InterPro" id="IPR035911">
    <property type="entry name" value="MurE/MurF_N"/>
</dbReference>